<evidence type="ECO:0000256" key="1">
    <source>
        <dbReference type="SAM" id="MobiDB-lite"/>
    </source>
</evidence>
<keyword evidence="3" id="KW-1185">Reference proteome</keyword>
<organism evidence="2 3">
    <name type="scientific">Chromatocurvus halotolerans</name>
    <dbReference type="NCBI Taxonomy" id="1132028"/>
    <lineage>
        <taxon>Bacteria</taxon>
        <taxon>Pseudomonadati</taxon>
        <taxon>Pseudomonadota</taxon>
        <taxon>Gammaproteobacteria</taxon>
        <taxon>Cellvibrionales</taxon>
        <taxon>Halieaceae</taxon>
        <taxon>Chromatocurvus</taxon>
    </lineage>
</organism>
<comment type="caution">
    <text evidence="2">The sequence shown here is derived from an EMBL/GenBank/DDBJ whole genome shotgun (WGS) entry which is preliminary data.</text>
</comment>
<dbReference type="Proteomes" id="UP000294980">
    <property type="component" value="Unassembled WGS sequence"/>
</dbReference>
<dbReference type="EMBL" id="SLWX01000012">
    <property type="protein sequence ID" value="TCO74658.1"/>
    <property type="molecule type" value="Genomic_DNA"/>
</dbReference>
<evidence type="ECO:0000313" key="2">
    <source>
        <dbReference type="EMBL" id="TCO74658.1"/>
    </source>
</evidence>
<name>A0A4R2KWQ2_9GAMM</name>
<proteinExistence type="predicted"/>
<dbReference type="OrthoDB" id="7052771at2"/>
<dbReference type="Gene3D" id="3.30.420.40">
    <property type="match status" value="2"/>
</dbReference>
<accession>A0A4R2KWQ2</accession>
<dbReference type="RefSeq" id="WP_117318669.1">
    <property type="nucleotide sequence ID" value="NZ_QQSW01000015.1"/>
</dbReference>
<feature type="region of interest" description="Disordered" evidence="1">
    <location>
        <begin position="310"/>
        <end position="348"/>
    </location>
</feature>
<reference evidence="2 3" key="1">
    <citation type="submission" date="2019-03" db="EMBL/GenBank/DDBJ databases">
        <title>Genomic Encyclopedia of Type Strains, Phase IV (KMG-IV): sequencing the most valuable type-strain genomes for metagenomic binning, comparative biology and taxonomic classification.</title>
        <authorList>
            <person name="Goeker M."/>
        </authorList>
    </citation>
    <scope>NUCLEOTIDE SEQUENCE [LARGE SCALE GENOMIC DNA]</scope>
    <source>
        <strain evidence="2 3">DSM 23344</strain>
    </source>
</reference>
<dbReference type="Gene3D" id="3.90.640.10">
    <property type="entry name" value="Actin, Chain A, domain 4"/>
    <property type="match status" value="1"/>
</dbReference>
<gene>
    <name evidence="2" type="ORF">EV688_11217</name>
</gene>
<dbReference type="AlphaFoldDB" id="A0A4R2KWQ2"/>
<evidence type="ECO:0008006" key="4">
    <source>
        <dbReference type="Google" id="ProtNLM"/>
    </source>
</evidence>
<sequence>MATALLDILDSDLCLHHDGRQVCSPGYALLEGDSYRFGETARGSARRQPRYINTRFWWQLGTQPLQPTLGPARHTADLVHAHLLEVHRAAGEPGDVVLAVPDSMGRDQLALLLGIAQTCPFRVVGLINRSVLAAEAHTDTGNLFHLELQLHQALLTQLSVADGQIRLVRSHALPGSGLLALQEAIVERVARSFIQNTRFDPRRKADTEQTLYDGLFNSLQGLQGSGEVPVDINGYSTRITVEELASVADRLHDAVRQETGNVPGHALLLDPQACLIPGFASRFSEARAVEKEALPEALARHHEHILQPPDDLHLLKGLPSGTAPRRQTTAASTPTPSTAPRRAEAPPTHILHNARARPLGGRDIVLTDHCRLSREGVDCWVIAGDPEVRVNGAAYRGATLETGDEIRADGKSWLLIEVEETA</sequence>
<evidence type="ECO:0000313" key="3">
    <source>
        <dbReference type="Proteomes" id="UP000294980"/>
    </source>
</evidence>
<feature type="compositionally biased region" description="Low complexity" evidence="1">
    <location>
        <begin position="322"/>
        <end position="348"/>
    </location>
</feature>
<protein>
    <recommendedName>
        <fullName evidence="4">FHA domain-containing protein</fullName>
    </recommendedName>
</protein>